<dbReference type="GO" id="GO:1903778">
    <property type="term" value="P:protein localization to vacuolar membrane"/>
    <property type="evidence" value="ECO:0007669"/>
    <property type="project" value="TreeGrafter"/>
</dbReference>
<dbReference type="OrthoDB" id="1204at2759"/>
<feature type="compositionally biased region" description="Polar residues" evidence="1">
    <location>
        <begin position="88"/>
        <end position="97"/>
    </location>
</feature>
<feature type="compositionally biased region" description="Polar residues" evidence="1">
    <location>
        <begin position="1"/>
        <end position="13"/>
    </location>
</feature>
<feature type="transmembrane region" description="Helical" evidence="2">
    <location>
        <begin position="403"/>
        <end position="427"/>
    </location>
</feature>
<feature type="compositionally biased region" description="Low complexity" evidence="1">
    <location>
        <begin position="322"/>
        <end position="332"/>
    </location>
</feature>
<feature type="compositionally biased region" description="Polar residues" evidence="1">
    <location>
        <begin position="229"/>
        <end position="241"/>
    </location>
</feature>
<dbReference type="GO" id="GO:0010513">
    <property type="term" value="P:positive regulation of phosphatidylinositol biosynthetic process"/>
    <property type="evidence" value="ECO:0007669"/>
    <property type="project" value="TreeGrafter"/>
</dbReference>
<dbReference type="EMBL" id="LXFE01003903">
    <property type="protein sequence ID" value="OLL22102.1"/>
    <property type="molecule type" value="Genomic_DNA"/>
</dbReference>
<name>A0A1U7LHS4_NEOID</name>
<feature type="compositionally biased region" description="Polar residues" evidence="1">
    <location>
        <begin position="303"/>
        <end position="312"/>
    </location>
</feature>
<feature type="compositionally biased region" description="Polar residues" evidence="1">
    <location>
        <begin position="138"/>
        <end position="158"/>
    </location>
</feature>
<evidence type="ECO:0000256" key="1">
    <source>
        <dbReference type="SAM" id="MobiDB-lite"/>
    </source>
</evidence>
<dbReference type="GO" id="GO:0000329">
    <property type="term" value="C:fungal-type vacuole membrane"/>
    <property type="evidence" value="ECO:0007669"/>
    <property type="project" value="TreeGrafter"/>
</dbReference>
<dbReference type="OMA" id="NNTHHND"/>
<feature type="region of interest" description="Disordered" evidence="1">
    <location>
        <begin position="483"/>
        <end position="504"/>
    </location>
</feature>
<keyword evidence="2" id="KW-1133">Transmembrane helix</keyword>
<dbReference type="GO" id="GO:0070772">
    <property type="term" value="C:PAS complex"/>
    <property type="evidence" value="ECO:0007669"/>
    <property type="project" value="TreeGrafter"/>
</dbReference>
<dbReference type="Pfam" id="PF12751">
    <property type="entry name" value="Vac7"/>
    <property type="match status" value="2"/>
</dbReference>
<feature type="region of interest" description="Disordered" evidence="1">
    <location>
        <begin position="292"/>
        <end position="334"/>
    </location>
</feature>
<dbReference type="Proteomes" id="UP000186594">
    <property type="component" value="Unassembled WGS sequence"/>
</dbReference>
<dbReference type="InterPro" id="IPR024260">
    <property type="entry name" value="Vac7"/>
</dbReference>
<reference evidence="3 4" key="1">
    <citation type="submission" date="2016-04" db="EMBL/GenBank/DDBJ databases">
        <title>Evolutionary innovation and constraint leading to complex multicellularity in the Ascomycota.</title>
        <authorList>
            <person name="Cisse O."/>
            <person name="Nguyen A."/>
            <person name="Hewitt D.A."/>
            <person name="Jedd G."/>
            <person name="Stajich J.E."/>
        </authorList>
    </citation>
    <scope>NUCLEOTIDE SEQUENCE [LARGE SCALE GENOMIC DNA]</scope>
    <source>
        <strain evidence="3 4">DAH-3</strain>
    </source>
</reference>
<feature type="region of interest" description="Disordered" evidence="1">
    <location>
        <begin position="1"/>
        <end position="187"/>
    </location>
</feature>
<evidence type="ECO:0000313" key="4">
    <source>
        <dbReference type="Proteomes" id="UP000186594"/>
    </source>
</evidence>
<dbReference type="GO" id="GO:0000011">
    <property type="term" value="P:vacuole inheritance"/>
    <property type="evidence" value="ECO:0007669"/>
    <property type="project" value="TreeGrafter"/>
</dbReference>
<comment type="caution">
    <text evidence="3">The sequence shown here is derived from an EMBL/GenBank/DDBJ whole genome shotgun (WGS) entry which is preliminary data.</text>
</comment>
<feature type="region of interest" description="Disordered" evidence="1">
    <location>
        <begin position="218"/>
        <end position="243"/>
    </location>
</feature>
<accession>A0A1U7LHS4</accession>
<evidence type="ECO:0000256" key="2">
    <source>
        <dbReference type="SAM" id="Phobius"/>
    </source>
</evidence>
<proteinExistence type="predicted"/>
<dbReference type="STRING" id="1198029.A0A1U7LHS4"/>
<dbReference type="PANTHER" id="PTHR28258:SF1">
    <property type="entry name" value="VACUOLAR SEGREGATION PROTEIN 7"/>
    <property type="match status" value="1"/>
</dbReference>
<evidence type="ECO:0000313" key="3">
    <source>
        <dbReference type="EMBL" id="OLL22102.1"/>
    </source>
</evidence>
<keyword evidence="2" id="KW-0812">Transmembrane</keyword>
<organism evidence="3 4">
    <name type="scientific">Neolecta irregularis (strain DAH-3)</name>
    <dbReference type="NCBI Taxonomy" id="1198029"/>
    <lineage>
        <taxon>Eukaryota</taxon>
        <taxon>Fungi</taxon>
        <taxon>Dikarya</taxon>
        <taxon>Ascomycota</taxon>
        <taxon>Taphrinomycotina</taxon>
        <taxon>Neolectales</taxon>
        <taxon>Neolectaceae</taxon>
        <taxon>Neolecta</taxon>
    </lineage>
</organism>
<dbReference type="PANTHER" id="PTHR28258">
    <property type="entry name" value="VACUOLAR SEGREGATION PROTEIN 7"/>
    <property type="match status" value="1"/>
</dbReference>
<sequence>MPPEQQSVQQPLDSCSARDSDGAAVAADIPTFFVTPETSISPTKLSPAASVKSRASTVEPSDSDSQNTAAPDEEMGPRHAQKRPSPLSPSSTKAIQATTTESESESGSRSESRRLATVIAAKSRKRPSGTGNRGMTVETETVKNLKQVPITSRDSVTSGPRARKSTDTIRAPAKPKKKRSRAANVGMNPSSKAEIFAAKVASAVDEVDNSDSETFVYESNPFRPHPHSRTSSVTSITSGPQTRGVFMPQAQTCKDLNGRTSSISGRRSMKFTQGPYTYNERHEYEAPRHKSLLADDSPFRSPRVTSKPSQASLRIPHHAAGSRTSTRPSSPRAHYQARAASLSVTGTRRSIENHMSHQWATYEDDIESGGDERVPLMISKDKHKFSRGYRYPMKNPPPASIGFAPVLVIIVITTILIFSGIGFVCAANRPLRNVEIRNVTNVLVSEREVLLDLIVSATNPNVLTITVEELDVDVFAQSSYVADPDDDDGIQPTPQDSTWHWPPKKGDPVDDSQTMLLGRVNAFESPLVFDSVVTSRNGSVSTGVIRIDRPGSGGDEGLKQWQRVRIHPFQLIVRGILKYKTPFSSKRTVPLVSSVHVDPSKKDDPPGKDGVQ</sequence>
<keyword evidence="4" id="KW-1185">Reference proteome</keyword>
<protein>
    <submittedName>
        <fullName evidence="3">Vacuolar segregation protein 7</fullName>
    </submittedName>
</protein>
<keyword evidence="2" id="KW-0472">Membrane</keyword>
<dbReference type="AlphaFoldDB" id="A0A1U7LHS4"/>
<gene>
    <name evidence="3" type="ORF">NEOLI_002813</name>
</gene>
<feature type="compositionally biased region" description="Polar residues" evidence="1">
    <location>
        <begin position="53"/>
        <end position="69"/>
    </location>
</feature>